<organism evidence="5 6">
    <name type="scientific">Pseudoclavibacter chungangensis</name>
    <dbReference type="NCBI Taxonomy" id="587635"/>
    <lineage>
        <taxon>Bacteria</taxon>
        <taxon>Bacillati</taxon>
        <taxon>Actinomycetota</taxon>
        <taxon>Actinomycetes</taxon>
        <taxon>Micrococcales</taxon>
        <taxon>Microbacteriaceae</taxon>
        <taxon>Pseudoclavibacter</taxon>
    </lineage>
</organism>
<dbReference type="GO" id="GO:0000976">
    <property type="term" value="F:transcription cis-regulatory region binding"/>
    <property type="evidence" value="ECO:0007669"/>
    <property type="project" value="TreeGrafter"/>
</dbReference>
<dbReference type="GO" id="GO:0003700">
    <property type="term" value="F:DNA-binding transcription factor activity"/>
    <property type="evidence" value="ECO:0007669"/>
    <property type="project" value="TreeGrafter"/>
</dbReference>
<keyword evidence="2" id="KW-0238">DNA-binding</keyword>
<evidence type="ECO:0000256" key="2">
    <source>
        <dbReference type="ARBA" id="ARBA00023125"/>
    </source>
</evidence>
<reference evidence="5 6" key="1">
    <citation type="submission" date="2019-09" db="EMBL/GenBank/DDBJ databases">
        <title>Phylogeny of genus Pseudoclavibacter and closely related genus.</title>
        <authorList>
            <person name="Li Y."/>
        </authorList>
    </citation>
    <scope>NUCLEOTIDE SEQUENCE [LARGE SCALE GENOMIC DNA]</scope>
    <source>
        <strain evidence="5 6">DSM 23821</strain>
    </source>
</reference>
<keyword evidence="1" id="KW-0805">Transcription regulation</keyword>
<dbReference type="Gene3D" id="1.10.260.40">
    <property type="entry name" value="lambda repressor-like DNA-binding domains"/>
    <property type="match status" value="1"/>
</dbReference>
<dbReference type="OrthoDB" id="4919174at2"/>
<comment type="caution">
    <text evidence="5">The sequence shown here is derived from an EMBL/GenBank/DDBJ whole genome shotgun (WGS) entry which is preliminary data.</text>
</comment>
<dbReference type="AlphaFoldDB" id="A0A7J5C1S3"/>
<dbReference type="InterPro" id="IPR046335">
    <property type="entry name" value="LacI/GalR-like_sensor"/>
</dbReference>
<dbReference type="PANTHER" id="PTHR30146:SF109">
    <property type="entry name" value="HTH-TYPE TRANSCRIPTIONAL REGULATOR GALS"/>
    <property type="match status" value="1"/>
</dbReference>
<name>A0A7J5C1S3_9MICO</name>
<proteinExistence type="predicted"/>
<dbReference type="Pfam" id="PF00356">
    <property type="entry name" value="LacI"/>
    <property type="match status" value="1"/>
</dbReference>
<gene>
    <name evidence="5" type="ORF">F8O01_01095</name>
</gene>
<sequence>MRHTFSRRCHVALAHVTIAPARHDAPDPGPLGWRAMRDRRPTLRDVARAAGISSAQASMALNGTGRVSAATAARVKEIAQELGYSPNPTARALRTGNTATFGLVVRNLPNSYFLDVIRGMDDVCAESGATLLIMESEYDHTQEHTAVERMAKSGVSGLAIAPIGGGTALDWWREHAPGTPLVLLNSAPHDEFVTIGPDGPLAVEQALGEFRRLGHRRVAFVGAPVALQADTDRAARFTELCDAWDMQGELVESWLTFDAIEHTIGALLDRPDGPRAFLMNSDYTASAVYVAARERGLRIGYDVSVIGHDAIPTSQLLAPPLTTIGVDRREVGRAAAGALVTLLDGGRPRNGLLPTALVAGSSVADHSADSADTHA</sequence>
<dbReference type="PANTHER" id="PTHR30146">
    <property type="entry name" value="LACI-RELATED TRANSCRIPTIONAL REPRESSOR"/>
    <property type="match status" value="1"/>
</dbReference>
<dbReference type="SUPFAM" id="SSF47413">
    <property type="entry name" value="lambda repressor-like DNA-binding domains"/>
    <property type="match status" value="1"/>
</dbReference>
<protein>
    <submittedName>
        <fullName evidence="5">LacI family transcriptional regulator</fullName>
    </submittedName>
</protein>
<dbReference type="Proteomes" id="UP000467240">
    <property type="component" value="Unassembled WGS sequence"/>
</dbReference>
<evidence type="ECO:0000256" key="3">
    <source>
        <dbReference type="ARBA" id="ARBA00023163"/>
    </source>
</evidence>
<dbReference type="InterPro" id="IPR010982">
    <property type="entry name" value="Lambda_DNA-bd_dom_sf"/>
</dbReference>
<dbReference type="CDD" id="cd01392">
    <property type="entry name" value="HTH_LacI"/>
    <property type="match status" value="1"/>
</dbReference>
<accession>A0A7J5C1S3</accession>
<dbReference type="InterPro" id="IPR028082">
    <property type="entry name" value="Peripla_BP_I"/>
</dbReference>
<dbReference type="InterPro" id="IPR000843">
    <property type="entry name" value="HTH_LacI"/>
</dbReference>
<dbReference type="PROSITE" id="PS50932">
    <property type="entry name" value="HTH_LACI_2"/>
    <property type="match status" value="1"/>
</dbReference>
<dbReference type="SMART" id="SM00354">
    <property type="entry name" value="HTH_LACI"/>
    <property type="match status" value="1"/>
</dbReference>
<evidence type="ECO:0000256" key="1">
    <source>
        <dbReference type="ARBA" id="ARBA00023015"/>
    </source>
</evidence>
<dbReference type="Pfam" id="PF13377">
    <property type="entry name" value="Peripla_BP_3"/>
    <property type="match status" value="1"/>
</dbReference>
<dbReference type="Gene3D" id="3.40.50.2300">
    <property type="match status" value="2"/>
</dbReference>
<dbReference type="SUPFAM" id="SSF53822">
    <property type="entry name" value="Periplasmic binding protein-like I"/>
    <property type="match status" value="1"/>
</dbReference>
<keyword evidence="3" id="KW-0804">Transcription</keyword>
<evidence type="ECO:0000313" key="6">
    <source>
        <dbReference type="Proteomes" id="UP000467240"/>
    </source>
</evidence>
<evidence type="ECO:0000313" key="5">
    <source>
        <dbReference type="EMBL" id="KAB1662571.1"/>
    </source>
</evidence>
<dbReference type="CDD" id="cd06267">
    <property type="entry name" value="PBP1_LacI_sugar_binding-like"/>
    <property type="match status" value="1"/>
</dbReference>
<keyword evidence="6" id="KW-1185">Reference proteome</keyword>
<feature type="domain" description="HTH lacI-type" evidence="4">
    <location>
        <begin position="41"/>
        <end position="95"/>
    </location>
</feature>
<evidence type="ECO:0000259" key="4">
    <source>
        <dbReference type="PROSITE" id="PS50932"/>
    </source>
</evidence>
<dbReference type="EMBL" id="WBJZ01000001">
    <property type="protein sequence ID" value="KAB1662571.1"/>
    <property type="molecule type" value="Genomic_DNA"/>
</dbReference>